<gene>
    <name evidence="1" type="ORF">FOMG_19422</name>
</gene>
<protein>
    <submittedName>
        <fullName evidence="1">Uncharacterized protein</fullName>
    </submittedName>
</protein>
<sequence>FLYLVSVNPSEYPFDGPPSVTTMVISQKDETLS</sequence>
<reference evidence="1" key="2">
    <citation type="submission" date="2014-02" db="EMBL/GenBank/DDBJ databases">
        <title>Annotation of the Genome Sequence of Fusarium oxysporum f. sp. melonis 26406.</title>
        <authorList>
            <consortium name="The Broad Institute Genomics Platform"/>
            <person name="Ma L.-J."/>
            <person name="Corby-Kistler H."/>
            <person name="Broz K."/>
            <person name="Gale L.R."/>
            <person name="Jonkers W."/>
            <person name="O'Donnell K."/>
            <person name="Ploetz R."/>
            <person name="Steinberg C."/>
            <person name="Schwartz D.C."/>
            <person name="VanEtten H."/>
            <person name="Zhou S."/>
            <person name="Young S.K."/>
            <person name="Zeng Q."/>
            <person name="Gargeya S."/>
            <person name="Fitzgerald M."/>
            <person name="Abouelleil A."/>
            <person name="Alvarado L."/>
            <person name="Chapman S.B."/>
            <person name="Gainer-Dewar J."/>
            <person name="Goldberg J."/>
            <person name="Griggs A."/>
            <person name="Gujja S."/>
            <person name="Hansen M."/>
            <person name="Howarth C."/>
            <person name="Imamovic A."/>
            <person name="Ireland A."/>
            <person name="Larimer J."/>
            <person name="McCowan C."/>
            <person name="Murphy C."/>
            <person name="Pearson M."/>
            <person name="Poon T.W."/>
            <person name="Priest M."/>
            <person name="Roberts A."/>
            <person name="Saif S."/>
            <person name="Shea T."/>
            <person name="Sykes S."/>
            <person name="Wortman J."/>
            <person name="Nusbaum C."/>
            <person name="Birren B."/>
        </authorList>
    </citation>
    <scope>NUCLEOTIDE SEQUENCE</scope>
    <source>
        <strain evidence="1">26406</strain>
    </source>
</reference>
<dbReference type="EMBL" id="KI980541">
    <property type="protein sequence ID" value="EXK23822.1"/>
    <property type="molecule type" value="Genomic_DNA"/>
</dbReference>
<reference evidence="1" key="1">
    <citation type="submission" date="2012-04" db="EMBL/GenBank/DDBJ databases">
        <title>The Genome Sequence of Fusarium oxysporum melonis.</title>
        <authorList>
            <consortium name="The Broad Institute Genome Sequencing Platform"/>
            <person name="Ma L.-J."/>
            <person name="Gale L.R."/>
            <person name="Schwartz D.C."/>
            <person name="Zhou S."/>
            <person name="Corby-Kistler H."/>
            <person name="Young S.K."/>
            <person name="Zeng Q."/>
            <person name="Gargeya S."/>
            <person name="Fitzgerald M."/>
            <person name="Haas B."/>
            <person name="Abouelleil A."/>
            <person name="Alvarado L."/>
            <person name="Arachchi H.M."/>
            <person name="Berlin A."/>
            <person name="Brown A."/>
            <person name="Chapman S.B."/>
            <person name="Chen Z."/>
            <person name="Dunbar C."/>
            <person name="Freedman E."/>
            <person name="Gearin G."/>
            <person name="Goldberg J."/>
            <person name="Griggs A."/>
            <person name="Gujja S."/>
            <person name="Heiman D."/>
            <person name="Howarth C."/>
            <person name="Larson L."/>
            <person name="Lui A."/>
            <person name="MacDonald P.J.P."/>
            <person name="Montmayeur A."/>
            <person name="Murphy C."/>
            <person name="Neiman D."/>
            <person name="Pearson M."/>
            <person name="Priest M."/>
            <person name="Roberts A."/>
            <person name="Saif S."/>
            <person name="Shea T."/>
            <person name="Shenoy N."/>
            <person name="Sisk P."/>
            <person name="Stolte C."/>
            <person name="Sykes S."/>
            <person name="Wortman J."/>
            <person name="Nusbaum C."/>
            <person name="Birren B."/>
        </authorList>
    </citation>
    <scope>NUCLEOTIDE SEQUENCE</scope>
    <source>
        <strain evidence="1">26406</strain>
    </source>
</reference>
<dbReference type="AlphaFoldDB" id="W9Z5C2"/>
<feature type="non-terminal residue" evidence="1">
    <location>
        <position position="1"/>
    </location>
</feature>
<dbReference type="HOGENOM" id="CLU_3387167_0_0_1"/>
<evidence type="ECO:0000313" key="1">
    <source>
        <dbReference type="EMBL" id="EXK23822.1"/>
    </source>
</evidence>
<dbReference type="VEuPathDB" id="FungiDB:FOMG_19422"/>
<name>W9Z5C2_FUSOX</name>
<dbReference type="Proteomes" id="UP000030703">
    <property type="component" value="Unassembled WGS sequence"/>
</dbReference>
<organism evidence="1">
    <name type="scientific">Fusarium oxysporum f. sp. melonis 26406</name>
    <dbReference type="NCBI Taxonomy" id="1089452"/>
    <lineage>
        <taxon>Eukaryota</taxon>
        <taxon>Fungi</taxon>
        <taxon>Dikarya</taxon>
        <taxon>Ascomycota</taxon>
        <taxon>Pezizomycotina</taxon>
        <taxon>Sordariomycetes</taxon>
        <taxon>Hypocreomycetidae</taxon>
        <taxon>Hypocreales</taxon>
        <taxon>Nectriaceae</taxon>
        <taxon>Fusarium</taxon>
        <taxon>Fusarium oxysporum species complex</taxon>
    </lineage>
</organism>
<accession>W9Z5C2</accession>
<proteinExistence type="predicted"/>